<keyword evidence="8 16" id="KW-0812">Transmembrane</keyword>
<feature type="transmembrane region" description="Helical" evidence="16">
    <location>
        <begin position="148"/>
        <end position="165"/>
    </location>
</feature>
<evidence type="ECO:0000256" key="1">
    <source>
        <dbReference type="ARBA" id="ARBA00000287"/>
    </source>
</evidence>
<evidence type="ECO:0000256" key="15">
    <source>
        <dbReference type="RuleBase" id="RU003750"/>
    </source>
</evidence>
<evidence type="ECO:0000256" key="8">
    <source>
        <dbReference type="ARBA" id="ARBA00022692"/>
    </source>
</evidence>
<evidence type="ECO:0000313" key="17">
    <source>
        <dbReference type="EMBL" id="AKA70992.1"/>
    </source>
</evidence>
<evidence type="ECO:0000256" key="7">
    <source>
        <dbReference type="ARBA" id="ARBA00022679"/>
    </source>
</evidence>
<evidence type="ECO:0000256" key="9">
    <source>
        <dbReference type="ARBA" id="ARBA00022989"/>
    </source>
</evidence>
<comment type="subcellular location">
    <subcellularLocation>
        <location evidence="2">Endomembrane system</location>
        <topology evidence="2">Multi-pass membrane protein</topology>
    </subcellularLocation>
</comment>
<accession>A0A0E3JQK1</accession>
<sequence length="173" mass="19161">MAKIAKSAVPNIFTFTNLGCGVMSLMMTFQENYKWAGIFVLLACLADRYDGRVARFLNVSSTLGKELDSLADLVSFGVAPSILAFNLYGLTNFGLLGYSLVLLLPIAGAYRLARFNVTEFDGQFFGIPITFAGMFMAIYCLITMNFLAPVQVTIILIIALSYLMVCKHRFKKF</sequence>
<evidence type="ECO:0000313" key="18">
    <source>
        <dbReference type="Proteomes" id="UP000033115"/>
    </source>
</evidence>
<evidence type="ECO:0000256" key="4">
    <source>
        <dbReference type="ARBA" id="ARBA00013174"/>
    </source>
</evidence>
<feature type="transmembrane region" description="Helical" evidence="16">
    <location>
        <begin position="7"/>
        <end position="27"/>
    </location>
</feature>
<evidence type="ECO:0000256" key="14">
    <source>
        <dbReference type="ARBA" id="ARBA00032361"/>
    </source>
</evidence>
<feature type="transmembrane region" description="Helical" evidence="16">
    <location>
        <begin position="124"/>
        <end position="142"/>
    </location>
</feature>
<dbReference type="InterPro" id="IPR000462">
    <property type="entry name" value="CDP-OH_P_trans"/>
</dbReference>
<name>A0A0E3JQK1_CLOSL</name>
<reference evidence="17 18" key="1">
    <citation type="journal article" date="2015" name="J. Biotechnol.">
        <title>Complete genome sequence of a malodorant-producing acetogen, Clostridium scatologenes ATCC 25775(T).</title>
        <authorList>
            <person name="Zhu Z."/>
            <person name="Guo T."/>
            <person name="Zheng H."/>
            <person name="Song T."/>
            <person name="Ouyang P."/>
            <person name="Xie J."/>
        </authorList>
    </citation>
    <scope>NUCLEOTIDE SEQUENCE [LARGE SCALE GENOMIC DNA]</scope>
    <source>
        <strain evidence="17 18">ATCC 25775</strain>
    </source>
</reference>
<evidence type="ECO:0000256" key="16">
    <source>
        <dbReference type="SAM" id="Phobius"/>
    </source>
</evidence>
<dbReference type="GO" id="GO:0008654">
    <property type="term" value="P:phospholipid biosynthetic process"/>
    <property type="evidence" value="ECO:0007669"/>
    <property type="project" value="UniProtKB-KW"/>
</dbReference>
<keyword evidence="6" id="KW-0444">Lipid biosynthesis</keyword>
<dbReference type="HOGENOM" id="CLU_049944_3_2_9"/>
<dbReference type="InterPro" id="IPR048254">
    <property type="entry name" value="CDP_ALCOHOL_P_TRANSF_CS"/>
</dbReference>
<keyword evidence="11 16" id="KW-0472">Membrane</keyword>
<dbReference type="Gene3D" id="1.20.120.1760">
    <property type="match status" value="1"/>
</dbReference>
<dbReference type="STRING" id="1548.CSCA_3867"/>
<dbReference type="InterPro" id="IPR004533">
    <property type="entry name" value="CDP-diaglyc--ser_O-PTrfase"/>
</dbReference>
<keyword evidence="7 15" id="KW-0808">Transferase</keyword>
<comment type="similarity">
    <text evidence="3 15">Belongs to the CDP-alcohol phosphatidyltransferase class-I family.</text>
</comment>
<dbReference type="PANTHER" id="PTHR14269">
    <property type="entry name" value="CDP-DIACYLGLYCEROL--GLYCEROL-3-PHOSPHATE 3-PHOSPHATIDYLTRANSFERASE-RELATED"/>
    <property type="match status" value="1"/>
</dbReference>
<evidence type="ECO:0000256" key="6">
    <source>
        <dbReference type="ARBA" id="ARBA00022516"/>
    </source>
</evidence>
<dbReference type="KEGG" id="csq:CSCA_3867"/>
<evidence type="ECO:0000256" key="5">
    <source>
        <dbReference type="ARBA" id="ARBA00017171"/>
    </source>
</evidence>
<dbReference type="Pfam" id="PF01066">
    <property type="entry name" value="CDP-OH_P_transf"/>
    <property type="match status" value="1"/>
</dbReference>
<organism evidence="17 18">
    <name type="scientific">Clostridium scatologenes</name>
    <dbReference type="NCBI Taxonomy" id="1548"/>
    <lineage>
        <taxon>Bacteria</taxon>
        <taxon>Bacillati</taxon>
        <taxon>Bacillota</taxon>
        <taxon>Clostridia</taxon>
        <taxon>Eubacteriales</taxon>
        <taxon>Clostridiaceae</taxon>
        <taxon>Clostridium</taxon>
    </lineage>
</organism>
<evidence type="ECO:0000256" key="11">
    <source>
        <dbReference type="ARBA" id="ARBA00023136"/>
    </source>
</evidence>
<dbReference type="EC" id="2.7.8.8" evidence="4"/>
<keyword evidence="10" id="KW-0443">Lipid metabolism</keyword>
<evidence type="ECO:0000256" key="3">
    <source>
        <dbReference type="ARBA" id="ARBA00010441"/>
    </source>
</evidence>
<dbReference type="Proteomes" id="UP000033115">
    <property type="component" value="Chromosome"/>
</dbReference>
<keyword evidence="18" id="KW-1185">Reference proteome</keyword>
<dbReference type="EMBL" id="CP009933">
    <property type="protein sequence ID" value="AKA70992.1"/>
    <property type="molecule type" value="Genomic_DNA"/>
</dbReference>
<dbReference type="InterPro" id="IPR043130">
    <property type="entry name" value="CDP-OH_PTrfase_TM_dom"/>
</dbReference>
<dbReference type="PANTHER" id="PTHR14269:SF61">
    <property type="entry name" value="CDP-DIACYLGLYCEROL--SERINE O-PHOSPHATIDYLTRANSFERASE"/>
    <property type="match status" value="1"/>
</dbReference>
<proteinExistence type="inferred from homology"/>
<keyword evidence="13" id="KW-1208">Phospholipid metabolism</keyword>
<evidence type="ECO:0000256" key="12">
    <source>
        <dbReference type="ARBA" id="ARBA00023209"/>
    </source>
</evidence>
<dbReference type="GO" id="GO:0012505">
    <property type="term" value="C:endomembrane system"/>
    <property type="evidence" value="ECO:0007669"/>
    <property type="project" value="UniProtKB-SubCell"/>
</dbReference>
<keyword evidence="9 16" id="KW-1133">Transmembrane helix</keyword>
<dbReference type="PROSITE" id="PS00379">
    <property type="entry name" value="CDP_ALCOHOL_P_TRANSF"/>
    <property type="match status" value="1"/>
</dbReference>
<dbReference type="GO" id="GO:0016020">
    <property type="term" value="C:membrane"/>
    <property type="evidence" value="ECO:0007669"/>
    <property type="project" value="InterPro"/>
</dbReference>
<dbReference type="InterPro" id="IPR050324">
    <property type="entry name" value="CDP-alcohol_PTase-I"/>
</dbReference>
<evidence type="ECO:0000256" key="2">
    <source>
        <dbReference type="ARBA" id="ARBA00004127"/>
    </source>
</evidence>
<dbReference type="AlphaFoldDB" id="A0A0E3JQK1"/>
<comment type="catalytic activity">
    <reaction evidence="1">
        <text>a CDP-1,2-diacyl-sn-glycerol + L-serine = a 1,2-diacyl-sn-glycero-3-phospho-L-serine + CMP + H(+)</text>
        <dbReference type="Rhea" id="RHEA:16913"/>
        <dbReference type="ChEBI" id="CHEBI:15378"/>
        <dbReference type="ChEBI" id="CHEBI:33384"/>
        <dbReference type="ChEBI" id="CHEBI:57262"/>
        <dbReference type="ChEBI" id="CHEBI:58332"/>
        <dbReference type="ChEBI" id="CHEBI:60377"/>
        <dbReference type="EC" id="2.7.8.8"/>
    </reaction>
</comment>
<dbReference type="RefSeq" id="WP_029159167.1">
    <property type="nucleotide sequence ID" value="NZ_CP009933.1"/>
</dbReference>
<evidence type="ECO:0000256" key="10">
    <source>
        <dbReference type="ARBA" id="ARBA00023098"/>
    </source>
</evidence>
<gene>
    <name evidence="17" type="ORF">CSCA_3867</name>
</gene>
<protein>
    <recommendedName>
        <fullName evidence="5">CDP-diacylglycerol--serine O-phosphatidyltransferase</fullName>
        <ecNumber evidence="4">2.7.8.8</ecNumber>
    </recommendedName>
    <alternativeName>
        <fullName evidence="14">Phosphatidylserine synthase</fullName>
    </alternativeName>
</protein>
<dbReference type="GO" id="GO:0003882">
    <property type="term" value="F:CDP-diacylglycerol-serine O-phosphatidyltransferase activity"/>
    <property type="evidence" value="ECO:0007669"/>
    <property type="project" value="UniProtKB-EC"/>
</dbReference>
<dbReference type="NCBIfam" id="TIGR00473">
    <property type="entry name" value="pssA"/>
    <property type="match status" value="1"/>
</dbReference>
<evidence type="ECO:0000256" key="13">
    <source>
        <dbReference type="ARBA" id="ARBA00023264"/>
    </source>
</evidence>
<keyword evidence="12" id="KW-0594">Phospholipid biosynthesis</keyword>